<evidence type="ECO:0000256" key="2">
    <source>
        <dbReference type="SAM" id="Phobius"/>
    </source>
</evidence>
<protein>
    <submittedName>
        <fullName evidence="3">Uncharacterized protein</fullName>
    </submittedName>
</protein>
<feature type="compositionally biased region" description="Basic and acidic residues" evidence="1">
    <location>
        <begin position="518"/>
        <end position="530"/>
    </location>
</feature>
<feature type="transmembrane region" description="Helical" evidence="2">
    <location>
        <begin position="92"/>
        <end position="116"/>
    </location>
</feature>
<dbReference type="EMBL" id="KI894033">
    <property type="protein sequence ID" value="OBR83394.1"/>
    <property type="molecule type" value="Genomic_DNA"/>
</dbReference>
<proteinExistence type="predicted"/>
<keyword evidence="2" id="KW-1133">Transmembrane helix</keyword>
<organism evidence="3">
    <name type="scientific">Kwoniella dejecticola CBS 10117</name>
    <dbReference type="NCBI Taxonomy" id="1296121"/>
    <lineage>
        <taxon>Eukaryota</taxon>
        <taxon>Fungi</taxon>
        <taxon>Dikarya</taxon>
        <taxon>Basidiomycota</taxon>
        <taxon>Agaricomycotina</taxon>
        <taxon>Tremellomycetes</taxon>
        <taxon>Tremellales</taxon>
        <taxon>Cryptococcaceae</taxon>
        <taxon>Kwoniella</taxon>
    </lineage>
</organism>
<dbReference type="EMBL" id="CP144536">
    <property type="protein sequence ID" value="WWC63051.1"/>
    <property type="molecule type" value="Genomic_DNA"/>
</dbReference>
<gene>
    <name evidence="3" type="ORF">I303_05672</name>
    <name evidence="4" type="ORF">I303_105650</name>
</gene>
<feature type="transmembrane region" description="Helical" evidence="2">
    <location>
        <begin position="21"/>
        <end position="38"/>
    </location>
</feature>
<reference evidence="3" key="1">
    <citation type="submission" date="2013-07" db="EMBL/GenBank/DDBJ databases">
        <title>The Genome Sequence of Cryptococcus dejecticola CBS10117.</title>
        <authorList>
            <consortium name="The Broad Institute Genome Sequencing Platform"/>
            <person name="Cuomo C."/>
            <person name="Litvintseva A."/>
            <person name="Chen Y."/>
            <person name="Heitman J."/>
            <person name="Sun S."/>
            <person name="Springer D."/>
            <person name="Dromer F."/>
            <person name="Young S.K."/>
            <person name="Zeng Q."/>
            <person name="Gargeya S."/>
            <person name="Fitzgerald M."/>
            <person name="Abouelleil A."/>
            <person name="Alvarado L."/>
            <person name="Berlin A.M."/>
            <person name="Chapman S.B."/>
            <person name="Dewar J."/>
            <person name="Goldberg J."/>
            <person name="Griggs A."/>
            <person name="Gujja S."/>
            <person name="Hansen M."/>
            <person name="Howarth C."/>
            <person name="Imamovic A."/>
            <person name="Larimer J."/>
            <person name="McCowan C."/>
            <person name="Murphy C."/>
            <person name="Pearson M."/>
            <person name="Priest M."/>
            <person name="Roberts A."/>
            <person name="Saif S."/>
            <person name="Shea T."/>
            <person name="Sykes S."/>
            <person name="Wortman J."/>
            <person name="Nusbaum C."/>
            <person name="Birren B."/>
        </authorList>
    </citation>
    <scope>NUCLEOTIDE SEQUENCE [LARGE SCALE GENOMIC DNA]</scope>
    <source>
        <strain evidence="3">CBS 10117</strain>
    </source>
</reference>
<dbReference type="VEuPathDB" id="FungiDB:I303_05672"/>
<feature type="compositionally biased region" description="Basic and acidic residues" evidence="1">
    <location>
        <begin position="538"/>
        <end position="554"/>
    </location>
</feature>
<evidence type="ECO:0000313" key="4">
    <source>
        <dbReference type="EMBL" id="WWC63051.1"/>
    </source>
</evidence>
<feature type="region of interest" description="Disordered" evidence="1">
    <location>
        <begin position="518"/>
        <end position="554"/>
    </location>
</feature>
<dbReference type="Proteomes" id="UP000078595">
    <property type="component" value="Chromosome 7"/>
</dbReference>
<dbReference type="STRING" id="1296121.A0A1A6A011"/>
<reference evidence="4" key="2">
    <citation type="submission" date="2013-07" db="EMBL/GenBank/DDBJ databases">
        <authorList>
            <consortium name="The Broad Institute Genome Sequencing Platform"/>
            <person name="Cuomo C."/>
            <person name="Litvintseva A."/>
            <person name="Chen Y."/>
            <person name="Heitman J."/>
            <person name="Sun S."/>
            <person name="Springer D."/>
            <person name="Dromer F."/>
            <person name="Young S.K."/>
            <person name="Zeng Q."/>
            <person name="Gargeya S."/>
            <person name="Fitzgerald M."/>
            <person name="Abouelleil A."/>
            <person name="Alvarado L."/>
            <person name="Berlin A.M."/>
            <person name="Chapman S.B."/>
            <person name="Dewar J."/>
            <person name="Goldberg J."/>
            <person name="Griggs A."/>
            <person name="Gujja S."/>
            <person name="Hansen M."/>
            <person name="Howarth C."/>
            <person name="Imamovic A."/>
            <person name="Larimer J."/>
            <person name="McCowan C."/>
            <person name="Murphy C."/>
            <person name="Pearson M."/>
            <person name="Priest M."/>
            <person name="Roberts A."/>
            <person name="Saif S."/>
            <person name="Shea T."/>
            <person name="Sykes S."/>
            <person name="Wortman J."/>
            <person name="Nusbaum C."/>
            <person name="Birren B."/>
        </authorList>
    </citation>
    <scope>NUCLEOTIDE SEQUENCE</scope>
    <source>
        <strain evidence="4">CBS 10117</strain>
    </source>
</reference>
<evidence type="ECO:0000313" key="5">
    <source>
        <dbReference type="Proteomes" id="UP000078595"/>
    </source>
</evidence>
<dbReference type="GeneID" id="28969371"/>
<reference evidence="4" key="3">
    <citation type="submission" date="2024-02" db="EMBL/GenBank/DDBJ databases">
        <title>Comparative genomics of Cryptococcus and Kwoniella reveals pathogenesis evolution and contrasting modes of karyotype evolution via chromosome fusion or intercentromeric recombination.</title>
        <authorList>
            <person name="Coelho M.A."/>
            <person name="David-Palma M."/>
            <person name="Shea T."/>
            <person name="Bowers K."/>
            <person name="McGinley-Smith S."/>
            <person name="Mohammad A.W."/>
            <person name="Gnirke A."/>
            <person name="Yurkov A.M."/>
            <person name="Nowrousian M."/>
            <person name="Sun S."/>
            <person name="Cuomo C.A."/>
            <person name="Heitman J."/>
        </authorList>
    </citation>
    <scope>NUCLEOTIDE SEQUENCE</scope>
    <source>
        <strain evidence="4">CBS 10117</strain>
    </source>
</reference>
<keyword evidence="2" id="KW-0472">Membrane</keyword>
<dbReference type="KEGG" id="kdj:28969371"/>
<name>A0A1A6A011_9TREE</name>
<dbReference type="AlphaFoldDB" id="A0A1A6A011"/>
<accession>A0A1A6A011</accession>
<keyword evidence="5" id="KW-1185">Reference proteome</keyword>
<feature type="transmembrane region" description="Helical" evidence="2">
    <location>
        <begin position="67"/>
        <end position="86"/>
    </location>
</feature>
<sequence length="682" mass="75985">MSELPRDRLVNPIPRAPPISKLIPVAFSAFLALAVATWQWPLRWLLSGTPILTFALLLGASNGSRILSIIPLWTILTTLNLAYAIVSTSWLLYIIFALFIYPTIFLTCLFQFSWMARLARRSLRKFIRQLQFVDDTIALFDIPALEIDVDVDGLMVIRGLTISISTLTVVAHGIEVGIKLADDLELAISTEKVVVSLFRGVEISDCFANVKGGQHEMTFGELEDTDKDEDGDAVMVEDTPLLQAAAVEADKRARPRLIKMKSKITNGAEMRDSSAKASLDDIKALSPEDHDANERYQEMLKWIDDTNLIQECRKEALKELDAEEEGIKGVRAVICSKLQATPSVPHPPKRSIKVTTLQNLSPPRRRQFLHRLPMLLRLLLNPISYLHPVTISSITAGGSGQWISYLLLHHLFKDYAKDNKQLRKLQNRVLSWLADANFVFELSDIKGVASVPFLTAFDITALLRFGDVVAYRALAKIPAQGAEKEESEDSSPLEEVIRLGGADASFIIPSYLLPHHEHLLPPKPTSRDKEELEEEVKEADGKPKEVQAERKLEQAEEDEANVKISAHVQLPACFSQDLLNFIAALVKATKVVDLEKEPGAMEAKMSGIKDFGHALSKGMKDSVKRTVVDGIVNDKWIAKMVGKITRQLEEAQGDVGYSGDIPVKLEKYRLPEGHPEMNKLMA</sequence>
<dbReference type="OrthoDB" id="5372451at2759"/>
<evidence type="ECO:0000313" key="3">
    <source>
        <dbReference type="EMBL" id="OBR83394.1"/>
    </source>
</evidence>
<keyword evidence="2" id="KW-0812">Transmembrane</keyword>
<evidence type="ECO:0000256" key="1">
    <source>
        <dbReference type="SAM" id="MobiDB-lite"/>
    </source>
</evidence>
<dbReference type="RefSeq" id="XP_018261236.1">
    <property type="nucleotide sequence ID" value="XM_018408964.1"/>
</dbReference>